<feature type="transmembrane region" description="Helical" evidence="6">
    <location>
        <begin position="268"/>
        <end position="287"/>
    </location>
</feature>
<dbReference type="InterPro" id="IPR020846">
    <property type="entry name" value="MFS_dom"/>
</dbReference>
<feature type="transmembrane region" description="Helical" evidence="6">
    <location>
        <begin position="50"/>
        <end position="69"/>
    </location>
</feature>
<dbReference type="SUPFAM" id="SSF103473">
    <property type="entry name" value="MFS general substrate transporter"/>
    <property type="match status" value="1"/>
</dbReference>
<dbReference type="EMBL" id="JAAMOZ010000004">
    <property type="protein sequence ID" value="NIH58590.1"/>
    <property type="molecule type" value="Genomic_DNA"/>
</dbReference>
<feature type="transmembrane region" description="Helical" evidence="6">
    <location>
        <begin position="12"/>
        <end position="38"/>
    </location>
</feature>
<evidence type="ECO:0000313" key="9">
    <source>
        <dbReference type="Proteomes" id="UP000749311"/>
    </source>
</evidence>
<dbReference type="RefSeq" id="WP_167171324.1">
    <property type="nucleotide sequence ID" value="NZ_BAAAOO010000006.1"/>
</dbReference>
<feature type="transmembrane region" description="Helical" evidence="6">
    <location>
        <begin position="225"/>
        <end position="247"/>
    </location>
</feature>
<evidence type="ECO:0000256" key="4">
    <source>
        <dbReference type="ARBA" id="ARBA00022989"/>
    </source>
</evidence>
<organism evidence="8 9">
    <name type="scientific">Brooklawnia cerclae</name>
    <dbReference type="NCBI Taxonomy" id="349934"/>
    <lineage>
        <taxon>Bacteria</taxon>
        <taxon>Bacillati</taxon>
        <taxon>Actinomycetota</taxon>
        <taxon>Actinomycetes</taxon>
        <taxon>Propionibacteriales</taxon>
        <taxon>Propionibacteriaceae</taxon>
        <taxon>Brooklawnia</taxon>
    </lineage>
</organism>
<dbReference type="Pfam" id="PF07690">
    <property type="entry name" value="MFS_1"/>
    <property type="match status" value="1"/>
</dbReference>
<dbReference type="PROSITE" id="PS50850">
    <property type="entry name" value="MFS"/>
    <property type="match status" value="1"/>
</dbReference>
<dbReference type="Proteomes" id="UP000749311">
    <property type="component" value="Unassembled WGS sequence"/>
</dbReference>
<keyword evidence="4 6" id="KW-1133">Transmembrane helix</keyword>
<evidence type="ECO:0000313" key="8">
    <source>
        <dbReference type="EMBL" id="NIH58590.1"/>
    </source>
</evidence>
<feature type="domain" description="Major facilitator superfamily (MFS) profile" evidence="7">
    <location>
        <begin position="15"/>
        <end position="466"/>
    </location>
</feature>
<dbReference type="CDD" id="cd17504">
    <property type="entry name" value="MFS_MMR_MDR_like"/>
    <property type="match status" value="1"/>
</dbReference>
<feature type="transmembrane region" description="Helical" evidence="6">
    <location>
        <begin position="307"/>
        <end position="329"/>
    </location>
</feature>
<sequence>MSSTTETRRRPPGLVVAILAMTGVIATGIQTLVVPLIGQLPTILGASPANTSWVVTATLLTSAVTVPIAGRLGDMLGKRPVVMASLVPLIVGSAVCALSGSLAPMIVGRGLQGFGMGVVPLGISLLREAVPPQRVGSAVAMMSASMGIGGALGLPFAAIVGQTTSWRVMFWTFAGLACVALLLVWRLVPGGTRPTGRARFDAPGALLLSSGLVCLLMVVSKGSVWGWTSPSALGLAAGAVLLLGTWVHRQLRVSDPLVNLRSLRDRRMALTTIASVLISFSTYPLSYVVPQILQLPAETGYGLGQSMLAMALWLAPGGLSMLVFSPLSARLSARHGAKTTLALGAGIIAAGFASTIWLMGSTLGLMVVVMSCNIGLGMAYAAIPLIIMDAVAPTETASANGFNTLARAVGTSTAGAVIGAVLAANATQVEGFAAPSLGGFHLALLLGCAVAIVAALLALALPGRSRPARDTPEALTVGEPVRV</sequence>
<evidence type="ECO:0000259" key="7">
    <source>
        <dbReference type="PROSITE" id="PS50850"/>
    </source>
</evidence>
<comment type="caution">
    <text evidence="8">The sequence shown here is derived from an EMBL/GenBank/DDBJ whole genome shotgun (WGS) entry which is preliminary data.</text>
</comment>
<keyword evidence="2" id="KW-0813">Transport</keyword>
<name>A0ABX0SNG8_9ACTN</name>
<evidence type="ECO:0000256" key="3">
    <source>
        <dbReference type="ARBA" id="ARBA00022692"/>
    </source>
</evidence>
<evidence type="ECO:0000256" key="2">
    <source>
        <dbReference type="ARBA" id="ARBA00022448"/>
    </source>
</evidence>
<gene>
    <name evidence="8" type="ORF">FB473_003287</name>
</gene>
<dbReference type="PANTHER" id="PTHR42718">
    <property type="entry name" value="MAJOR FACILITATOR SUPERFAMILY MULTIDRUG TRANSPORTER MFSC"/>
    <property type="match status" value="1"/>
</dbReference>
<dbReference type="Gene3D" id="1.20.1720.10">
    <property type="entry name" value="Multidrug resistance protein D"/>
    <property type="match status" value="1"/>
</dbReference>
<keyword evidence="5 6" id="KW-0472">Membrane</keyword>
<protein>
    <submittedName>
        <fullName evidence="8">MFS family permease</fullName>
    </submittedName>
</protein>
<comment type="subcellular location">
    <subcellularLocation>
        <location evidence="1">Cell membrane</location>
        <topology evidence="1">Multi-pass membrane protein</topology>
    </subcellularLocation>
</comment>
<evidence type="ECO:0000256" key="6">
    <source>
        <dbReference type="SAM" id="Phobius"/>
    </source>
</evidence>
<dbReference type="InterPro" id="IPR011701">
    <property type="entry name" value="MFS"/>
</dbReference>
<evidence type="ECO:0000256" key="1">
    <source>
        <dbReference type="ARBA" id="ARBA00004651"/>
    </source>
</evidence>
<reference evidence="8 9" key="1">
    <citation type="submission" date="2020-02" db="EMBL/GenBank/DDBJ databases">
        <title>Sequencing the genomes of 1000 actinobacteria strains.</title>
        <authorList>
            <person name="Klenk H.-P."/>
        </authorList>
    </citation>
    <scope>NUCLEOTIDE SEQUENCE [LARGE SCALE GENOMIC DNA]</scope>
    <source>
        <strain evidence="8 9">DSM 19609</strain>
    </source>
</reference>
<feature type="transmembrane region" description="Helical" evidence="6">
    <location>
        <begin position="81"/>
        <end position="100"/>
    </location>
</feature>
<keyword evidence="9" id="KW-1185">Reference proteome</keyword>
<keyword evidence="3 6" id="KW-0812">Transmembrane</keyword>
<evidence type="ECO:0000256" key="5">
    <source>
        <dbReference type="ARBA" id="ARBA00023136"/>
    </source>
</evidence>
<feature type="transmembrane region" description="Helical" evidence="6">
    <location>
        <begin position="168"/>
        <end position="188"/>
    </location>
</feature>
<feature type="transmembrane region" description="Helical" evidence="6">
    <location>
        <begin position="439"/>
        <end position="461"/>
    </location>
</feature>
<feature type="transmembrane region" description="Helical" evidence="6">
    <location>
        <begin position="408"/>
        <end position="427"/>
    </location>
</feature>
<feature type="transmembrane region" description="Helical" evidence="6">
    <location>
        <begin position="341"/>
        <end position="359"/>
    </location>
</feature>
<feature type="transmembrane region" description="Helical" evidence="6">
    <location>
        <begin position="138"/>
        <end position="162"/>
    </location>
</feature>
<dbReference type="InterPro" id="IPR036259">
    <property type="entry name" value="MFS_trans_sf"/>
</dbReference>
<dbReference type="PANTHER" id="PTHR42718:SF9">
    <property type="entry name" value="MAJOR FACILITATOR SUPERFAMILY MULTIDRUG TRANSPORTER MFSC"/>
    <property type="match status" value="1"/>
</dbReference>
<dbReference type="Gene3D" id="1.20.1250.20">
    <property type="entry name" value="MFS general substrate transporter like domains"/>
    <property type="match status" value="1"/>
</dbReference>
<accession>A0ABX0SNG8</accession>
<proteinExistence type="predicted"/>
<feature type="transmembrane region" description="Helical" evidence="6">
    <location>
        <begin position="365"/>
        <end position="387"/>
    </location>
</feature>